<dbReference type="OrthoDB" id="340435at2157"/>
<accession>M0N412</accession>
<dbReference type="EMBL" id="AOME01000054">
    <property type="protein sequence ID" value="EMA52596.1"/>
    <property type="molecule type" value="Genomic_DNA"/>
</dbReference>
<dbReference type="PATRIC" id="fig|1227456.3.peg.2201"/>
<evidence type="ECO:0000313" key="2">
    <source>
        <dbReference type="Proteomes" id="UP000011625"/>
    </source>
</evidence>
<proteinExistence type="predicted"/>
<dbReference type="RefSeq" id="WP_005043306.1">
    <property type="nucleotide sequence ID" value="NZ_AOME01000054.1"/>
</dbReference>
<comment type="caution">
    <text evidence="1">The sequence shown here is derived from an EMBL/GenBank/DDBJ whole genome shotgun (WGS) entry which is preliminary data.</text>
</comment>
<dbReference type="AlphaFoldDB" id="M0N412"/>
<gene>
    <name evidence="1" type="ORF">C450_10873</name>
</gene>
<name>M0N412_9EURY</name>
<evidence type="ECO:0000313" key="1">
    <source>
        <dbReference type="EMBL" id="EMA52596.1"/>
    </source>
</evidence>
<reference evidence="1 2" key="1">
    <citation type="journal article" date="2014" name="PLoS Genet.">
        <title>Phylogenetically driven sequencing of extremely halophilic archaea reveals strategies for static and dynamic osmo-response.</title>
        <authorList>
            <person name="Becker E.A."/>
            <person name="Seitzer P.M."/>
            <person name="Tritt A."/>
            <person name="Larsen D."/>
            <person name="Krusor M."/>
            <person name="Yao A.I."/>
            <person name="Wu D."/>
            <person name="Madern D."/>
            <person name="Eisen J.A."/>
            <person name="Darling A.E."/>
            <person name="Facciotti M.T."/>
        </authorList>
    </citation>
    <scope>NUCLEOTIDE SEQUENCE [LARGE SCALE GENOMIC DNA]</scope>
    <source>
        <strain evidence="1 2">DSM 8989</strain>
    </source>
</reference>
<sequence length="125" mass="14128">MKRYETDVQDDVLYIETDDDWLEIGSMADIRRLVGGATYTLEYDERQRAVGWLDTDSDGTLSFEVDETVAGMDFEREFVATLEAIDRDETDVKGVPRRAAVFADLMTSIWDAKGSLDRTAESDSV</sequence>
<protein>
    <submittedName>
        <fullName evidence="1">Uncharacterized protein</fullName>
    </submittedName>
</protein>
<keyword evidence="2" id="KW-1185">Reference proteome</keyword>
<dbReference type="Proteomes" id="UP000011625">
    <property type="component" value="Unassembled WGS sequence"/>
</dbReference>
<organism evidence="1 2">
    <name type="scientific">Halococcus salifodinae DSM 8989</name>
    <dbReference type="NCBI Taxonomy" id="1227456"/>
    <lineage>
        <taxon>Archaea</taxon>
        <taxon>Methanobacteriati</taxon>
        <taxon>Methanobacteriota</taxon>
        <taxon>Stenosarchaea group</taxon>
        <taxon>Halobacteria</taxon>
        <taxon>Halobacteriales</taxon>
        <taxon>Halococcaceae</taxon>
        <taxon>Halococcus</taxon>
    </lineage>
</organism>